<dbReference type="Proteomes" id="UP000015454">
    <property type="component" value="Unassembled WGS sequence"/>
</dbReference>
<feature type="binding site" evidence="13">
    <location>
        <position position="417"/>
    </location>
    <ligand>
        <name>[4Fe-4S] cluster</name>
        <dbReference type="ChEBI" id="CHEBI:49883"/>
    </ligand>
</feature>
<evidence type="ECO:0000256" key="12">
    <source>
        <dbReference type="ARBA" id="ARBA00023304"/>
    </source>
</evidence>
<dbReference type="GO" id="GO:0003861">
    <property type="term" value="F:3-isopropylmalate dehydratase activity"/>
    <property type="evidence" value="ECO:0007669"/>
    <property type="project" value="UniProtKB-UniRule"/>
</dbReference>
<feature type="binding site" evidence="13">
    <location>
        <position position="414"/>
    </location>
    <ligand>
        <name>[4Fe-4S] cluster</name>
        <dbReference type="ChEBI" id="CHEBI:49883"/>
    </ligand>
</feature>
<sequence length="475" mass="52076">MSEEKMNPRTLYDKIWEQHLIVSGKDEESLLFVDRHLLHEVTSAQAFEALRNKGRKVKFPKLTLAVIDHNISTKDRRNKDAAGPVSRIQMDTIENNCREFGIELFGWENPDQGIVHVLAPELGFTLPGTVVVCGDSHTATHGAFGALAFGIGTSEVEHVLVTQTLRQRKAKSMLVKLNGKLGKGITSKDIVLALIGKIGTNGGQGYVLEYSGNAVKELSMDARMTLCNMSIEAGARAGLIAPDDTTFEYLNGKDFSPKGDAFVQALEYWKTLYSDSEEAFDKIVEMNVSQIEPQVTWGTNPSQTASISGVVPNPNSFTDINRKETAEKAIQYMGLSPEMKINEIQIDKVFIGSCTNSRIEDLRAAAILAKGRTVHPTVKAIVVPGSGRVKRQAESEGLDQIFLAAGFEWREPGCSLCLAMNDDILQEGERCASTSNRNFEGRQGRGGRTHLVSPTMAVGAAVTGKFTDVREWKEI</sequence>
<evidence type="ECO:0000256" key="9">
    <source>
        <dbReference type="ARBA" id="ARBA00023004"/>
    </source>
</evidence>
<keyword evidence="12 13" id="KW-0100">Branched-chain amino acid biosynthesis</keyword>
<evidence type="ECO:0000256" key="2">
    <source>
        <dbReference type="ARBA" id="ARBA00002695"/>
    </source>
</evidence>
<gene>
    <name evidence="15" type="primary">leuC_2</name>
    <name evidence="13" type="synonym">leuC</name>
    <name evidence="15" type="ORF">LEP1GSC050_1641</name>
</gene>
<name>T0EWI2_9LEPT</name>
<dbReference type="NCBIfam" id="TIGR00170">
    <property type="entry name" value="leuC"/>
    <property type="match status" value="1"/>
</dbReference>
<comment type="catalytic activity">
    <reaction evidence="1 13">
        <text>(2R,3S)-3-isopropylmalate = (2S)-2-isopropylmalate</text>
        <dbReference type="Rhea" id="RHEA:32287"/>
        <dbReference type="ChEBI" id="CHEBI:1178"/>
        <dbReference type="ChEBI" id="CHEBI:35121"/>
        <dbReference type="EC" id="4.2.1.33"/>
    </reaction>
</comment>
<keyword evidence="7 13" id="KW-0028">Amino-acid biosynthesis</keyword>
<dbReference type="PANTHER" id="PTHR43822">
    <property type="entry name" value="HOMOACONITASE, MITOCHONDRIAL-RELATED"/>
    <property type="match status" value="1"/>
</dbReference>
<dbReference type="InterPro" id="IPR015931">
    <property type="entry name" value="Acnase/IPM_dHydase_lsu_aba_1/3"/>
</dbReference>
<keyword evidence="5 13" id="KW-0432">Leucine biosynthesis</keyword>
<dbReference type="EC" id="4.2.1.33" evidence="13"/>
<dbReference type="EMBL" id="AHMO02000011">
    <property type="protein sequence ID" value="EQA43220.1"/>
    <property type="molecule type" value="Genomic_DNA"/>
</dbReference>
<dbReference type="STRING" id="1049789.LEP1GSC050_1641"/>
<dbReference type="GO" id="GO:0009098">
    <property type="term" value="P:L-leucine biosynthetic process"/>
    <property type="evidence" value="ECO:0007669"/>
    <property type="project" value="UniProtKB-UniRule"/>
</dbReference>
<dbReference type="Gene3D" id="3.30.499.10">
    <property type="entry name" value="Aconitase, domain 3"/>
    <property type="match status" value="2"/>
</dbReference>
<keyword evidence="16" id="KW-1185">Reference proteome</keyword>
<dbReference type="PRINTS" id="PR00415">
    <property type="entry name" value="ACONITASE"/>
</dbReference>
<organism evidence="15 16">
    <name type="scientific">Leptospira broomii serovar Hurstbridge str. 5399</name>
    <dbReference type="NCBI Taxonomy" id="1049789"/>
    <lineage>
        <taxon>Bacteria</taxon>
        <taxon>Pseudomonadati</taxon>
        <taxon>Spirochaetota</taxon>
        <taxon>Spirochaetia</taxon>
        <taxon>Leptospirales</taxon>
        <taxon>Leptospiraceae</taxon>
        <taxon>Leptospira</taxon>
    </lineage>
</organism>
<keyword evidence="11 13" id="KW-0456">Lyase</keyword>
<keyword evidence="9 13" id="KW-0408">Iron</keyword>
<evidence type="ECO:0000256" key="4">
    <source>
        <dbReference type="ARBA" id="ARBA00011271"/>
    </source>
</evidence>
<evidence type="ECO:0000256" key="3">
    <source>
        <dbReference type="ARBA" id="ARBA00004729"/>
    </source>
</evidence>
<evidence type="ECO:0000256" key="1">
    <source>
        <dbReference type="ARBA" id="ARBA00000491"/>
    </source>
</evidence>
<comment type="cofactor">
    <cofactor evidence="13">
        <name>[4Fe-4S] cluster</name>
        <dbReference type="ChEBI" id="CHEBI:49883"/>
    </cofactor>
    <text evidence="13">Binds 1 [4Fe-4S] cluster per subunit.</text>
</comment>
<evidence type="ECO:0000256" key="7">
    <source>
        <dbReference type="ARBA" id="ARBA00022605"/>
    </source>
</evidence>
<keyword evidence="6 13" id="KW-0004">4Fe-4S</keyword>
<dbReference type="InterPro" id="IPR050067">
    <property type="entry name" value="IPM_dehydratase_rel_enz"/>
</dbReference>
<evidence type="ECO:0000256" key="10">
    <source>
        <dbReference type="ARBA" id="ARBA00023014"/>
    </source>
</evidence>
<dbReference type="NCBIfam" id="NF009116">
    <property type="entry name" value="PRK12466.1"/>
    <property type="match status" value="1"/>
</dbReference>
<comment type="pathway">
    <text evidence="3 13">Amino-acid biosynthesis; L-leucine biosynthesis; L-leucine from 3-methyl-2-oxobutanoate: step 2/4.</text>
</comment>
<proteinExistence type="inferred from homology"/>
<dbReference type="PROSITE" id="PS00450">
    <property type="entry name" value="ACONITASE_1"/>
    <property type="match status" value="1"/>
</dbReference>
<dbReference type="Pfam" id="PF00330">
    <property type="entry name" value="Aconitase"/>
    <property type="match status" value="1"/>
</dbReference>
<dbReference type="InterPro" id="IPR001030">
    <property type="entry name" value="Acoase/IPM_deHydtase_lsu_aba"/>
</dbReference>
<dbReference type="InterPro" id="IPR036008">
    <property type="entry name" value="Aconitase_4Fe-4S_dom"/>
</dbReference>
<evidence type="ECO:0000256" key="11">
    <source>
        <dbReference type="ARBA" id="ARBA00023239"/>
    </source>
</evidence>
<evidence type="ECO:0000256" key="13">
    <source>
        <dbReference type="HAMAP-Rule" id="MF_01026"/>
    </source>
</evidence>
<reference evidence="15" key="1">
    <citation type="submission" date="2013-05" db="EMBL/GenBank/DDBJ databases">
        <authorList>
            <person name="Harkins D.M."/>
            <person name="Durkin A.S."/>
            <person name="Brinkac L.M."/>
            <person name="Haft D.H."/>
            <person name="Selengut J.D."/>
            <person name="Sanka R."/>
            <person name="DePew J."/>
            <person name="Purushe J."/>
            <person name="Hartskeerl R.A."/>
            <person name="Ahmed A."/>
            <person name="van der Linden H."/>
            <person name="Goris M.G.A."/>
            <person name="Vinetz J.M."/>
            <person name="Sutton G.G."/>
            <person name="Nierman W.C."/>
            <person name="Fouts D.E."/>
        </authorList>
    </citation>
    <scope>NUCLEOTIDE SEQUENCE [LARGE SCALE GENOMIC DNA]</scope>
    <source>
        <strain evidence="15">5399</strain>
    </source>
</reference>
<accession>T0EWI2</accession>
<dbReference type="NCBIfam" id="NF004016">
    <property type="entry name" value="PRK05478.1"/>
    <property type="match status" value="1"/>
</dbReference>
<dbReference type="CDD" id="cd01583">
    <property type="entry name" value="IPMI"/>
    <property type="match status" value="1"/>
</dbReference>
<feature type="domain" description="Aconitase/3-isopropylmalate dehydratase large subunit alpha/beta/alpha" evidence="14">
    <location>
        <begin position="13"/>
        <end position="464"/>
    </location>
</feature>
<evidence type="ECO:0000256" key="5">
    <source>
        <dbReference type="ARBA" id="ARBA00022430"/>
    </source>
</evidence>
<dbReference type="SUPFAM" id="SSF53732">
    <property type="entry name" value="Aconitase iron-sulfur domain"/>
    <property type="match status" value="1"/>
</dbReference>
<dbReference type="GO" id="GO:0046872">
    <property type="term" value="F:metal ion binding"/>
    <property type="evidence" value="ECO:0007669"/>
    <property type="project" value="UniProtKB-KW"/>
</dbReference>
<keyword evidence="8 13" id="KW-0479">Metal-binding</keyword>
<dbReference type="InterPro" id="IPR004430">
    <property type="entry name" value="3-IsopropMal_deHydase_lsu"/>
</dbReference>
<evidence type="ECO:0000256" key="8">
    <source>
        <dbReference type="ARBA" id="ARBA00022723"/>
    </source>
</evidence>
<keyword evidence="10 13" id="KW-0411">Iron-sulfur</keyword>
<comment type="similarity">
    <text evidence="13">Belongs to the aconitase/IPM isomerase family. LeuC type 1 subfamily.</text>
</comment>
<comment type="function">
    <text evidence="2 13">Catalyzes the isomerization between 2-isopropylmalate and 3-isopropylmalate, via the formation of 2-isopropylmaleate.</text>
</comment>
<dbReference type="UniPathway" id="UPA00048">
    <property type="reaction ID" value="UER00071"/>
</dbReference>
<evidence type="ECO:0000313" key="16">
    <source>
        <dbReference type="Proteomes" id="UP000015454"/>
    </source>
</evidence>
<dbReference type="HAMAP" id="MF_01026">
    <property type="entry name" value="LeuC_type1"/>
    <property type="match status" value="1"/>
</dbReference>
<evidence type="ECO:0000256" key="6">
    <source>
        <dbReference type="ARBA" id="ARBA00022485"/>
    </source>
</evidence>
<feature type="binding site" evidence="13">
    <location>
        <position position="354"/>
    </location>
    <ligand>
        <name>[4Fe-4S] cluster</name>
        <dbReference type="ChEBI" id="CHEBI:49883"/>
    </ligand>
</feature>
<dbReference type="InterPro" id="IPR033941">
    <property type="entry name" value="IPMI_cat"/>
</dbReference>
<protein>
    <recommendedName>
        <fullName evidence="13">3-isopropylmalate dehydratase large subunit</fullName>
        <ecNumber evidence="13">4.2.1.33</ecNumber>
    </recommendedName>
    <alternativeName>
        <fullName evidence="13">Alpha-IPM isomerase</fullName>
        <shortName evidence="13">IPMI</shortName>
    </alternativeName>
    <alternativeName>
        <fullName evidence="13">Isopropylmalate isomerase</fullName>
    </alternativeName>
</protein>
<dbReference type="FunFam" id="3.30.499.10:FF:000007">
    <property type="entry name" value="3-isopropylmalate dehydratase large subunit"/>
    <property type="match status" value="1"/>
</dbReference>
<dbReference type="GO" id="GO:0051539">
    <property type="term" value="F:4 iron, 4 sulfur cluster binding"/>
    <property type="evidence" value="ECO:0007669"/>
    <property type="project" value="UniProtKB-KW"/>
</dbReference>
<evidence type="ECO:0000259" key="14">
    <source>
        <dbReference type="Pfam" id="PF00330"/>
    </source>
</evidence>
<dbReference type="InterPro" id="IPR018136">
    <property type="entry name" value="Aconitase_4Fe-4S_BS"/>
</dbReference>
<dbReference type="PANTHER" id="PTHR43822:SF9">
    <property type="entry name" value="3-ISOPROPYLMALATE DEHYDRATASE"/>
    <property type="match status" value="1"/>
</dbReference>
<evidence type="ECO:0000313" key="15">
    <source>
        <dbReference type="EMBL" id="EQA43220.1"/>
    </source>
</evidence>
<comment type="caution">
    <text evidence="15">The sequence shown here is derived from an EMBL/GenBank/DDBJ whole genome shotgun (WGS) entry which is preliminary data.</text>
</comment>
<comment type="subunit">
    <text evidence="4 13">Heterodimer of LeuC and LeuD.</text>
</comment>
<dbReference type="AlphaFoldDB" id="T0EWI2"/>
<dbReference type="PROSITE" id="PS01244">
    <property type="entry name" value="ACONITASE_2"/>
    <property type="match status" value="1"/>
</dbReference>